<keyword evidence="1" id="KW-1133">Transmembrane helix</keyword>
<keyword evidence="3" id="KW-1185">Reference proteome</keyword>
<sequence length="181" mass="20217">MSSRLFFRQAIQPASHLCHRRTPYFRASVLRTFSNMNTTESPNFEKQTKNDKLAEPDTVQGMIQKLEQDIAIESASTNVTTTNGTQFENLTATRLKWMFGFGVGTFLLGVFGTILKVGYYDSLRDQQMVAHIEDTSRNLELDMQSKFAALQQVTILKTDHLGNKLDTGLGGGGSNSTKKLD</sequence>
<gene>
    <name evidence="2" type="ORF">B9Z19DRAFT_1094022</name>
</gene>
<organism evidence="2 3">
    <name type="scientific">Tuber borchii</name>
    <name type="common">White truffle</name>
    <dbReference type="NCBI Taxonomy" id="42251"/>
    <lineage>
        <taxon>Eukaryota</taxon>
        <taxon>Fungi</taxon>
        <taxon>Dikarya</taxon>
        <taxon>Ascomycota</taxon>
        <taxon>Pezizomycotina</taxon>
        <taxon>Pezizomycetes</taxon>
        <taxon>Pezizales</taxon>
        <taxon>Tuberaceae</taxon>
        <taxon>Tuber</taxon>
    </lineage>
</organism>
<keyword evidence="1" id="KW-0472">Membrane</keyword>
<comment type="caution">
    <text evidence="2">The sequence shown here is derived from an EMBL/GenBank/DDBJ whole genome shotgun (WGS) entry which is preliminary data.</text>
</comment>
<proteinExistence type="predicted"/>
<dbReference type="Proteomes" id="UP000244722">
    <property type="component" value="Unassembled WGS sequence"/>
</dbReference>
<evidence type="ECO:0000313" key="2">
    <source>
        <dbReference type="EMBL" id="PUU73929.1"/>
    </source>
</evidence>
<dbReference type="AlphaFoldDB" id="A0A2T6ZEM6"/>
<protein>
    <submittedName>
        <fullName evidence="2">Uncharacterized protein</fullName>
    </submittedName>
</protein>
<keyword evidence="1" id="KW-0812">Transmembrane</keyword>
<dbReference type="EMBL" id="NESQ01000333">
    <property type="protein sequence ID" value="PUU73929.1"/>
    <property type="molecule type" value="Genomic_DNA"/>
</dbReference>
<evidence type="ECO:0000256" key="1">
    <source>
        <dbReference type="SAM" id="Phobius"/>
    </source>
</evidence>
<reference evidence="2 3" key="1">
    <citation type="submission" date="2017-04" db="EMBL/GenBank/DDBJ databases">
        <title>Draft genome sequence of Tuber borchii Vittad., a whitish edible truffle.</title>
        <authorList>
            <consortium name="DOE Joint Genome Institute"/>
            <person name="Murat C."/>
            <person name="Kuo A."/>
            <person name="Barry K.W."/>
            <person name="Clum A."/>
            <person name="Dockter R.B."/>
            <person name="Fauchery L."/>
            <person name="Iotti M."/>
            <person name="Kohler A."/>
            <person name="Labutti K."/>
            <person name="Lindquist E.A."/>
            <person name="Lipzen A."/>
            <person name="Ohm R.A."/>
            <person name="Wang M."/>
            <person name="Grigoriev I.V."/>
            <person name="Zambonelli A."/>
            <person name="Martin F.M."/>
        </authorList>
    </citation>
    <scope>NUCLEOTIDE SEQUENCE [LARGE SCALE GENOMIC DNA]</scope>
    <source>
        <strain evidence="2 3">Tbo3840</strain>
    </source>
</reference>
<name>A0A2T6ZEM6_TUBBO</name>
<evidence type="ECO:0000313" key="3">
    <source>
        <dbReference type="Proteomes" id="UP000244722"/>
    </source>
</evidence>
<feature type="transmembrane region" description="Helical" evidence="1">
    <location>
        <begin position="97"/>
        <end position="119"/>
    </location>
</feature>
<accession>A0A2T6ZEM6</accession>